<dbReference type="EMBL" id="CP001831">
    <property type="protein sequence ID" value="AEH82132.1"/>
    <property type="molecule type" value="Genomic_DNA"/>
</dbReference>
<dbReference type="PANTHER" id="PTHR41878:SF1">
    <property type="entry name" value="TNPR PROTEIN"/>
    <property type="match status" value="1"/>
</dbReference>
<dbReference type="PATRIC" id="fig|707241.3.peg.5008"/>
<organism evidence="2 3">
    <name type="scientific">Sinorhizobium meliloti (strain SM11)</name>
    <dbReference type="NCBI Taxonomy" id="707241"/>
    <lineage>
        <taxon>Bacteria</taxon>
        <taxon>Pseudomonadati</taxon>
        <taxon>Pseudomonadota</taxon>
        <taxon>Alphaproteobacteria</taxon>
        <taxon>Hyphomicrobiales</taxon>
        <taxon>Rhizobiaceae</taxon>
        <taxon>Sinorhizobium/Ensifer group</taxon>
        <taxon>Sinorhizobium</taxon>
    </lineage>
</organism>
<dbReference type="InterPro" id="IPR012912">
    <property type="entry name" value="Plasmid_pRiA4b_Orf3-like"/>
</dbReference>
<sequence length="240" mass="27186">MPLPLAKNLTSSKIVRSCRPAKGYLSPHPLHAKLVPGMICGMLDPFDPDRFIVRAEVHILGIEPKISRTLELPITLNLAQLHEVLQAAFGWTDSHLHQFNIGGLIYGAPEFDEDGLSDSRTFEATEVRMIDLQFPYDPEENPLTILYEYDFGDNWRHLLRLERVARQEGVKYPRCLAGKRSGPPEDVGGTSGYADFLDAWLDPDHEEHKAMRRWVGRKFQPEACNLDEINKAIGKATTRI</sequence>
<dbReference type="Gene3D" id="3.10.290.30">
    <property type="entry name" value="MM3350-like"/>
    <property type="match status" value="1"/>
</dbReference>
<dbReference type="KEGG" id="smx:SM11_pC1059"/>
<geneLocation type="plasmid" evidence="2 3">
    <name>pSmeSM11c</name>
</geneLocation>
<dbReference type="InterPro" id="IPR024047">
    <property type="entry name" value="MM3350-like_sf"/>
</dbReference>
<dbReference type="AlphaFoldDB" id="F7XF07"/>
<keyword evidence="2" id="KW-0614">Plasmid</keyword>
<reference evidence="2 3" key="1">
    <citation type="journal article" date="2011" name="J. Biotechnol.">
        <title>The complete genome sequence of the dominant Sinorhizobium meliloti field isolate SM11 extends the S. meliloti pan-genome.</title>
        <authorList>
            <person name="Schneiker-Bekel S."/>
            <person name="Wibberg D."/>
            <person name="Bekel T."/>
            <person name="Blom J."/>
            <person name="Linke B."/>
            <person name="Neuweger H."/>
            <person name="Stiens M."/>
            <person name="Vorholter F.J."/>
            <person name="Weidner S."/>
            <person name="Goesmann A."/>
            <person name="Puhler A."/>
            <person name="Schluter A."/>
        </authorList>
    </citation>
    <scope>NUCLEOTIDE SEQUENCE [LARGE SCALE GENOMIC DNA]</scope>
    <source>
        <strain evidence="2 3">SM11</strain>
        <plasmid evidence="3">pSmeSM11c</plasmid>
    </source>
</reference>
<accession>F7XF07</accession>
<protein>
    <recommendedName>
        <fullName evidence="1">Plasmid pRiA4b Orf3-like domain-containing protein</fullName>
    </recommendedName>
</protein>
<feature type="domain" description="Plasmid pRiA4b Orf3-like" evidence="1">
    <location>
        <begin position="53"/>
        <end position="228"/>
    </location>
</feature>
<evidence type="ECO:0000313" key="3">
    <source>
        <dbReference type="Proteomes" id="UP000009045"/>
    </source>
</evidence>
<evidence type="ECO:0000313" key="2">
    <source>
        <dbReference type="EMBL" id="AEH82132.1"/>
    </source>
</evidence>
<dbReference type="Proteomes" id="UP000009045">
    <property type="component" value="Plasmid pSmeSM11c"/>
</dbReference>
<dbReference type="PANTHER" id="PTHR41878">
    <property type="entry name" value="LEXA REPRESSOR-RELATED"/>
    <property type="match status" value="1"/>
</dbReference>
<evidence type="ECO:0000259" key="1">
    <source>
        <dbReference type="Pfam" id="PF07929"/>
    </source>
</evidence>
<dbReference type="HOGENOM" id="CLU_085055_3_1_5"/>
<name>F7XF07_SINMM</name>
<dbReference type="SUPFAM" id="SSF159941">
    <property type="entry name" value="MM3350-like"/>
    <property type="match status" value="1"/>
</dbReference>
<gene>
    <name evidence="2" type="ordered locus">SM11_pC1059</name>
</gene>
<dbReference type="Pfam" id="PF07929">
    <property type="entry name" value="PRiA4_ORF3"/>
    <property type="match status" value="1"/>
</dbReference>
<proteinExistence type="predicted"/>